<dbReference type="InterPro" id="IPR050285">
    <property type="entry name" value="STE20_Ser/Thr_kinase"/>
</dbReference>
<dbReference type="GO" id="GO:0043408">
    <property type="term" value="P:regulation of MAPK cascade"/>
    <property type="evidence" value="ECO:0007669"/>
    <property type="project" value="TreeGrafter"/>
</dbReference>
<sequence>DFLHSKQIVHRDIKNCNIVLEMDDSVKLQRYSWSGAAFLGCVVGLFLTVCAGTPHWMAPEMVKQEPYFPKVDIWSFDITTLEMDKG</sequence>
<gene>
    <name evidence="3" type="primary">Pak3_5</name>
    <name evidence="3" type="ORF">EUBBOU_R02982</name>
</gene>
<evidence type="ECO:0000313" key="4">
    <source>
        <dbReference type="Proteomes" id="UP000583613"/>
    </source>
</evidence>
<accession>A0A7K8Y1P6</accession>
<keyword evidence="1" id="KW-1133">Transmembrane helix</keyword>
<dbReference type="PROSITE" id="PS50011">
    <property type="entry name" value="PROTEIN_KINASE_DOM"/>
    <property type="match status" value="1"/>
</dbReference>
<dbReference type="PANTHER" id="PTHR48015">
    <property type="entry name" value="SERINE/THREONINE-PROTEIN KINASE TAO"/>
    <property type="match status" value="1"/>
</dbReference>
<feature type="non-terminal residue" evidence="3">
    <location>
        <position position="86"/>
    </location>
</feature>
<dbReference type="PANTHER" id="PTHR48015:SF16">
    <property type="entry name" value="SERINE_THREONINE-PROTEIN KINASE SULU"/>
    <property type="match status" value="1"/>
</dbReference>
<comment type="caution">
    <text evidence="3">The sequence shown here is derived from an EMBL/GenBank/DDBJ whole genome shotgun (WGS) entry which is preliminary data.</text>
</comment>
<dbReference type="Gene3D" id="1.10.510.10">
    <property type="entry name" value="Transferase(Phosphotransferase) domain 1"/>
    <property type="match status" value="1"/>
</dbReference>
<dbReference type="GO" id="GO:0004674">
    <property type="term" value="F:protein serine/threonine kinase activity"/>
    <property type="evidence" value="ECO:0007669"/>
    <property type="project" value="TreeGrafter"/>
</dbReference>
<keyword evidence="3" id="KW-0808">Transferase</keyword>
<evidence type="ECO:0000313" key="3">
    <source>
        <dbReference type="EMBL" id="NXF96914.1"/>
    </source>
</evidence>
<dbReference type="SUPFAM" id="SSF56112">
    <property type="entry name" value="Protein kinase-like (PK-like)"/>
    <property type="match status" value="1"/>
</dbReference>
<dbReference type="InterPro" id="IPR000719">
    <property type="entry name" value="Prot_kinase_dom"/>
</dbReference>
<dbReference type="PROSITE" id="PS00108">
    <property type="entry name" value="PROTEIN_KINASE_ST"/>
    <property type="match status" value="1"/>
</dbReference>
<dbReference type="Pfam" id="PF00069">
    <property type="entry name" value="Pkinase"/>
    <property type="match status" value="1"/>
</dbReference>
<evidence type="ECO:0000259" key="2">
    <source>
        <dbReference type="PROSITE" id="PS50011"/>
    </source>
</evidence>
<reference evidence="3 4" key="1">
    <citation type="submission" date="2019-09" db="EMBL/GenBank/DDBJ databases">
        <title>Bird 10,000 Genomes (B10K) Project - Family phase.</title>
        <authorList>
            <person name="Zhang G."/>
        </authorList>
    </citation>
    <scope>NUCLEOTIDE SEQUENCE [LARGE SCALE GENOMIC DNA]</scope>
    <source>
        <strain evidence="3">B10K-DU-001-04</strain>
        <tissue evidence="3">Muscle</tissue>
    </source>
</reference>
<dbReference type="InterPro" id="IPR008271">
    <property type="entry name" value="Ser/Thr_kinase_AS"/>
</dbReference>
<feature type="transmembrane region" description="Helical" evidence="1">
    <location>
        <begin position="31"/>
        <end position="53"/>
    </location>
</feature>
<evidence type="ECO:0000256" key="1">
    <source>
        <dbReference type="SAM" id="Phobius"/>
    </source>
</evidence>
<protein>
    <submittedName>
        <fullName evidence="3">PAK3 kinase</fullName>
    </submittedName>
</protein>
<feature type="non-terminal residue" evidence="3">
    <location>
        <position position="1"/>
    </location>
</feature>
<keyword evidence="4" id="KW-1185">Reference proteome</keyword>
<dbReference type="EMBL" id="VWZE01023193">
    <property type="protein sequence ID" value="NXF96914.1"/>
    <property type="molecule type" value="Genomic_DNA"/>
</dbReference>
<keyword evidence="1" id="KW-0812">Transmembrane</keyword>
<name>A0A7K8Y1P6_9PICI</name>
<dbReference type="InterPro" id="IPR011009">
    <property type="entry name" value="Kinase-like_dom_sf"/>
</dbReference>
<keyword evidence="3" id="KW-0418">Kinase</keyword>
<feature type="domain" description="Protein kinase" evidence="2">
    <location>
        <begin position="1"/>
        <end position="86"/>
    </location>
</feature>
<dbReference type="GO" id="GO:0035556">
    <property type="term" value="P:intracellular signal transduction"/>
    <property type="evidence" value="ECO:0007669"/>
    <property type="project" value="TreeGrafter"/>
</dbReference>
<dbReference type="Proteomes" id="UP000583613">
    <property type="component" value="Unassembled WGS sequence"/>
</dbReference>
<dbReference type="GO" id="GO:0005737">
    <property type="term" value="C:cytoplasm"/>
    <property type="evidence" value="ECO:0007669"/>
    <property type="project" value="TreeGrafter"/>
</dbReference>
<dbReference type="GO" id="GO:0005524">
    <property type="term" value="F:ATP binding"/>
    <property type="evidence" value="ECO:0007669"/>
    <property type="project" value="InterPro"/>
</dbReference>
<organism evidence="3 4">
    <name type="scientific">Eubucco bourcierii</name>
    <name type="common">red-headed barbet</name>
    <dbReference type="NCBI Taxonomy" id="91767"/>
    <lineage>
        <taxon>Eukaryota</taxon>
        <taxon>Metazoa</taxon>
        <taxon>Chordata</taxon>
        <taxon>Craniata</taxon>
        <taxon>Vertebrata</taxon>
        <taxon>Euteleostomi</taxon>
        <taxon>Archelosauria</taxon>
        <taxon>Archosauria</taxon>
        <taxon>Dinosauria</taxon>
        <taxon>Saurischia</taxon>
        <taxon>Theropoda</taxon>
        <taxon>Coelurosauria</taxon>
        <taxon>Aves</taxon>
        <taxon>Neognathae</taxon>
        <taxon>Neoaves</taxon>
        <taxon>Telluraves</taxon>
        <taxon>Coraciimorphae</taxon>
        <taxon>Piciformes</taxon>
        <taxon>Ramphastidae</taxon>
        <taxon>Eubucco</taxon>
    </lineage>
</organism>
<proteinExistence type="predicted"/>
<dbReference type="AlphaFoldDB" id="A0A7K8Y1P6"/>
<dbReference type="OrthoDB" id="266718at2759"/>
<keyword evidence="1" id="KW-0472">Membrane</keyword>